<dbReference type="SUPFAM" id="SSF48435">
    <property type="entry name" value="Bacterial muramidases"/>
    <property type="match status" value="1"/>
</dbReference>
<evidence type="ECO:0000313" key="6">
    <source>
        <dbReference type="Proteomes" id="UP001206331"/>
    </source>
</evidence>
<dbReference type="RefSeq" id="WP_014991468.1">
    <property type="nucleotide sequence ID" value="NZ_JAJUOY010000001.1"/>
</dbReference>
<feature type="domain" description="Transglycosylase SLT" evidence="3">
    <location>
        <begin position="555"/>
        <end position="659"/>
    </location>
</feature>
<organism evidence="5 6">
    <name type="scientific">Actinobacillus suis</name>
    <dbReference type="NCBI Taxonomy" id="716"/>
    <lineage>
        <taxon>Bacteria</taxon>
        <taxon>Pseudomonadati</taxon>
        <taxon>Pseudomonadota</taxon>
        <taxon>Gammaproteobacteria</taxon>
        <taxon>Pasteurellales</taxon>
        <taxon>Pasteurellaceae</taxon>
        <taxon>Actinobacillus</taxon>
    </lineage>
</organism>
<name>A0ABT1WRN9_ACTSU</name>
<proteinExistence type="inferred from homology"/>
<dbReference type="InterPro" id="IPR037061">
    <property type="entry name" value="Lytic_TGlycoase_superhlx_L_sf"/>
</dbReference>
<dbReference type="Gene3D" id="1.10.1240.20">
    <property type="entry name" value="Lytic transglycosylase, superhelical linker domain"/>
    <property type="match status" value="1"/>
</dbReference>
<dbReference type="Pfam" id="PF14718">
    <property type="entry name" value="SLT_L"/>
    <property type="match status" value="1"/>
</dbReference>
<dbReference type="Gene3D" id="1.25.20.10">
    <property type="entry name" value="Bacterial muramidases"/>
    <property type="match status" value="1"/>
</dbReference>
<dbReference type="InterPro" id="IPR023346">
    <property type="entry name" value="Lysozyme-like_dom_sf"/>
</dbReference>
<evidence type="ECO:0000256" key="2">
    <source>
        <dbReference type="ARBA" id="ARBA00022729"/>
    </source>
</evidence>
<comment type="caution">
    <text evidence="5">The sequence shown here is derived from an EMBL/GenBank/DDBJ whole genome shotgun (WGS) entry which is preliminary data.</text>
</comment>
<sequence>MWKKTVLALLVAASVNISVEAKQKTKVYSETEVAQLQAELEKKLTDKWQKDQQDAAELVKQRAYFEQLDAILKAAQTKKTLTPNALQLSNALLKALAGYPLEMEAEWELLKTKLAVKQVSEQEISAFSEKYPNSIYQKRLNQLTFEQLYQAAKWAELLEYAKKVTPEGNENQCRVFSAQYQLFASQAQINPEAEQATQSKTSVDTAVNSVITDLLGQFEKFWLKTAELPQSCADIEAYWRDQGGKTADKIRLKAVELFKQNAAKGLETLSLNTQDSELTLWLSEVSKLQNNVNYLQNFVQNQPLTEHNKALIMYTFPKLLKSLAEDMPSPNFAPYQTWAEKWQLTSAELKEWKTAFISRFFDNQSGEWQIWRDNELQTLKADNLTERRIRMALWKKEKLDTWLVLLSDEAKQKAEWRYWLAKTEKDPQKRTQQLTSLAKERGFYPMLAAQQLDMNYQFNQPEVKPLTDEQIAQFTSQFIRIKEWRALNRFESAKGLWVEWLKTLSFEEQLGLSEYAKQQEWYDLAVEATIQAKAWDYIDLRLPNAYAQWFDLNLTEKGVSNSFAMAIARQESAWSSQAKSHANAMGLMQMLPSTAALTAKNMGLPFENDKDLFDPLRNIMLGTAHLNELNVKYPNNRILIAAAYNAGASRVEKWLARSNGTLAMDEFIASIPFYETRGYVQNVVTYDYYYQMLQGKTSKQMFYKEEWQKQY</sequence>
<dbReference type="Pfam" id="PF01464">
    <property type="entry name" value="SLT"/>
    <property type="match status" value="1"/>
</dbReference>
<evidence type="ECO:0000259" key="3">
    <source>
        <dbReference type="Pfam" id="PF01464"/>
    </source>
</evidence>
<feature type="domain" description="Lytic transglycosylase superhelical linker" evidence="4">
    <location>
        <begin position="474"/>
        <end position="538"/>
    </location>
</feature>
<dbReference type="Proteomes" id="UP001206331">
    <property type="component" value="Unassembled WGS sequence"/>
</dbReference>
<dbReference type="InterPro" id="IPR012289">
    <property type="entry name" value="Lytic_TGlycosylase_superhlx_L"/>
</dbReference>
<keyword evidence="6" id="KW-1185">Reference proteome</keyword>
<comment type="similarity">
    <text evidence="1">Belongs to the transglycosylase Slt family.</text>
</comment>
<dbReference type="InterPro" id="IPR008258">
    <property type="entry name" value="Transglycosylase_SLT_dom_1"/>
</dbReference>
<dbReference type="EMBL" id="JAJUPA010000001">
    <property type="protein sequence ID" value="MCQ9628917.1"/>
    <property type="molecule type" value="Genomic_DNA"/>
</dbReference>
<gene>
    <name evidence="5" type="ORF">LZL92_01305</name>
</gene>
<reference evidence="5 6" key="1">
    <citation type="submission" date="2021-12" db="EMBL/GenBank/DDBJ databases">
        <title>Identification and characterization of A. suis stains in western Canada.</title>
        <authorList>
            <person name="Kulathunga D.G.R.S."/>
            <person name="De Oliveira Costa M."/>
        </authorList>
    </citation>
    <scope>NUCLEOTIDE SEQUENCE [LARGE SCALE GENOMIC DNA]</scope>
    <source>
        <strain evidence="5 6">18_292</strain>
    </source>
</reference>
<dbReference type="SUPFAM" id="SSF53955">
    <property type="entry name" value="Lysozyme-like"/>
    <property type="match status" value="1"/>
</dbReference>
<dbReference type="CDD" id="cd13401">
    <property type="entry name" value="Slt70-like"/>
    <property type="match status" value="1"/>
</dbReference>
<protein>
    <submittedName>
        <fullName evidence="5">Transglycosylase SLT domain-containing protein</fullName>
    </submittedName>
</protein>
<keyword evidence="2" id="KW-0732">Signal</keyword>
<dbReference type="InterPro" id="IPR008939">
    <property type="entry name" value="Lytic_TGlycosylase_superhlx_U"/>
</dbReference>
<evidence type="ECO:0000259" key="4">
    <source>
        <dbReference type="Pfam" id="PF14718"/>
    </source>
</evidence>
<evidence type="ECO:0000256" key="1">
    <source>
        <dbReference type="ARBA" id="ARBA00007734"/>
    </source>
</evidence>
<accession>A0ABT1WRN9</accession>
<evidence type="ECO:0000313" key="5">
    <source>
        <dbReference type="EMBL" id="MCQ9628917.1"/>
    </source>
</evidence>
<dbReference type="Gene3D" id="1.10.530.10">
    <property type="match status" value="1"/>
</dbReference>
<dbReference type="PANTHER" id="PTHR37423">
    <property type="entry name" value="SOLUBLE LYTIC MUREIN TRANSGLYCOSYLASE-RELATED"/>
    <property type="match status" value="1"/>
</dbReference>
<dbReference type="GeneID" id="34291339"/>
<dbReference type="PANTHER" id="PTHR37423:SF5">
    <property type="entry name" value="SOLUBLE LYTIC MUREIN TRANSGLYCOSYLASE"/>
    <property type="match status" value="1"/>
</dbReference>